<accession>A0A8H3YLI4</accession>
<organism evidence="1 2">
    <name type="scientific">Venturia inaequalis</name>
    <name type="common">Apple scab fungus</name>
    <dbReference type="NCBI Taxonomy" id="5025"/>
    <lineage>
        <taxon>Eukaryota</taxon>
        <taxon>Fungi</taxon>
        <taxon>Dikarya</taxon>
        <taxon>Ascomycota</taxon>
        <taxon>Pezizomycotina</taxon>
        <taxon>Dothideomycetes</taxon>
        <taxon>Pleosporomycetidae</taxon>
        <taxon>Venturiales</taxon>
        <taxon>Venturiaceae</taxon>
        <taxon>Venturia</taxon>
    </lineage>
</organism>
<reference evidence="1 2" key="1">
    <citation type="submission" date="2019-11" db="EMBL/GenBank/DDBJ databases">
        <title>Venturia inaequalis Genome Resource.</title>
        <authorList>
            <person name="Lichtner F.J."/>
        </authorList>
    </citation>
    <scope>NUCLEOTIDE SEQUENCE [LARGE SCALE GENOMIC DNA]</scope>
    <source>
        <strain evidence="1">Bline_iso_100314</strain>
    </source>
</reference>
<evidence type="ECO:0000313" key="2">
    <source>
        <dbReference type="Proteomes" id="UP000433883"/>
    </source>
</evidence>
<comment type="caution">
    <text evidence="1">The sequence shown here is derived from an EMBL/GenBank/DDBJ whole genome shotgun (WGS) entry which is preliminary data.</text>
</comment>
<dbReference type="Proteomes" id="UP000433883">
    <property type="component" value="Unassembled WGS sequence"/>
</dbReference>
<proteinExistence type="predicted"/>
<sequence>MSLNVTDRWLFLGLGVFALVAVHGVGYALKDILRLTEIHEQPRQKHVCAVSQDTEDAIQFQSLHLLTKSHNLDIRNAAIKIVCDRFLSNPSRVTELTQDLYSADEHRRLAASNVLKLLERFASPDAFVAVSFLESLRDNANQAPSSWLAEIEQWDQLRTGPLSRLREESFEEQALRRRRREAVVVNEGDHPVTQQDIIQRNPSLHNTIRQLEDRRVERALEAISGTGVDELVDEQRMYIAIRFHYSYYDQAHRLIEAYQSTKEKIRNRRRLTVEALGAIEPSDGARVYVMPGGLPPEIFRTFDPNTIKRVVVVTPDVEIDENGIEVPSMTYSYFSPYQWNELQRRRVMSDALLKRRQAYHDDLIWNVEQGIIVEA</sequence>
<protein>
    <submittedName>
        <fullName evidence="1">Uncharacterized protein</fullName>
    </submittedName>
</protein>
<evidence type="ECO:0000313" key="1">
    <source>
        <dbReference type="EMBL" id="KAE9964959.1"/>
    </source>
</evidence>
<dbReference type="AlphaFoldDB" id="A0A8H3YLI4"/>
<dbReference type="EMBL" id="WNWQ01000650">
    <property type="protein sequence ID" value="KAE9964959.1"/>
    <property type="molecule type" value="Genomic_DNA"/>
</dbReference>
<gene>
    <name evidence="1" type="ORF">BLS_007962</name>
</gene>
<name>A0A8H3YLI4_VENIN</name>